<name>A0ABV1IWN9_9FIRM</name>
<dbReference type="RefSeq" id="WP_329964127.1">
    <property type="nucleotide sequence ID" value="NZ_JBBNIN010000016.1"/>
</dbReference>
<feature type="compositionally biased region" description="Polar residues" evidence="1">
    <location>
        <begin position="29"/>
        <end position="57"/>
    </location>
</feature>
<gene>
    <name evidence="4" type="ORF">AAAU51_10590</name>
</gene>
<evidence type="ECO:0000259" key="3">
    <source>
        <dbReference type="Pfam" id="PF13240"/>
    </source>
</evidence>
<evidence type="ECO:0000256" key="1">
    <source>
        <dbReference type="SAM" id="MobiDB-lite"/>
    </source>
</evidence>
<keyword evidence="2" id="KW-0812">Transmembrane</keyword>
<accession>A0ABV1IWN9</accession>
<feature type="domain" description="Zinc-ribbon" evidence="3">
    <location>
        <begin position="2"/>
        <end position="22"/>
    </location>
</feature>
<protein>
    <submittedName>
        <fullName evidence="4">Zinc-ribbon domain-containing protein</fullName>
    </submittedName>
</protein>
<proteinExistence type="predicted"/>
<keyword evidence="5" id="KW-1185">Reference proteome</keyword>
<organism evidence="4 5">
    <name type="scientific">Anaerostipes amylophilus</name>
    <dbReference type="NCBI Taxonomy" id="2981779"/>
    <lineage>
        <taxon>Bacteria</taxon>
        <taxon>Bacillati</taxon>
        <taxon>Bacillota</taxon>
        <taxon>Clostridia</taxon>
        <taxon>Lachnospirales</taxon>
        <taxon>Lachnospiraceae</taxon>
        <taxon>Anaerostipes</taxon>
    </lineage>
</organism>
<reference evidence="4 5" key="1">
    <citation type="submission" date="2024-04" db="EMBL/GenBank/DDBJ databases">
        <title>Human intestinal bacterial collection.</title>
        <authorList>
            <person name="Pauvert C."/>
            <person name="Hitch T.C.A."/>
            <person name="Clavel T."/>
        </authorList>
    </citation>
    <scope>NUCLEOTIDE SEQUENCE [LARGE SCALE GENOMIC DNA]</scope>
    <source>
        <strain evidence="4 5">CLA-AA-H249</strain>
    </source>
</reference>
<keyword evidence="2" id="KW-0472">Membrane</keyword>
<feature type="region of interest" description="Disordered" evidence="1">
    <location>
        <begin position="27"/>
        <end position="65"/>
    </location>
</feature>
<dbReference type="InterPro" id="IPR026870">
    <property type="entry name" value="Zinc_ribbon_dom"/>
</dbReference>
<comment type="caution">
    <text evidence="4">The sequence shown here is derived from an EMBL/GenBank/DDBJ whole genome shotgun (WGS) entry which is preliminary data.</text>
</comment>
<dbReference type="Proteomes" id="UP001482154">
    <property type="component" value="Unassembled WGS sequence"/>
</dbReference>
<dbReference type="Pfam" id="PF13240">
    <property type="entry name" value="Zn_Ribbon_1"/>
    <property type="match status" value="1"/>
</dbReference>
<evidence type="ECO:0000256" key="2">
    <source>
        <dbReference type="SAM" id="Phobius"/>
    </source>
</evidence>
<keyword evidence="2" id="KW-1133">Transmembrane helix</keyword>
<evidence type="ECO:0000313" key="4">
    <source>
        <dbReference type="EMBL" id="MEQ2711615.1"/>
    </source>
</evidence>
<evidence type="ECO:0000313" key="5">
    <source>
        <dbReference type="Proteomes" id="UP001482154"/>
    </source>
</evidence>
<dbReference type="EMBL" id="JBBNIN010000016">
    <property type="protein sequence ID" value="MEQ2711615.1"/>
    <property type="molecule type" value="Genomic_DNA"/>
</dbReference>
<feature type="transmembrane region" description="Helical" evidence="2">
    <location>
        <begin position="78"/>
        <end position="96"/>
    </location>
</feature>
<sequence>MFCPKCGSEVKDGDMFCGECGMRMEPLESETQQTESQKTADQNETQKSRPVQPNQGPNKAPAKSGGLFKGFSSKAKKIVIAEVAVLVVLIAAFFYIGNSKSSPEAAANQFVKDYNNKKWSNIYDKFNLSEDTFINEEAFEKTMDQNETKTLSTPTGGYVNYGTYAGQYVYQAKKGSDEVEIHIAKSAKKNFLFFDKYEVTSATDTGLATESVKLFTMPGVTLKIDGIAAKVPEDTSENTYNVTMFAGKHKLTFSGADGLFDQDSYTFNTNDDNPLNVVQYSGTAKTEAAKALKSYMPEITEAKIKDKGNAGLTSYFTSTEAAENYGVRLCDSIWYYGSDAKSLGSVKLTKCQATSSDSSYNTVADGVFVAVSGSRDYKYKIWDRYETQTLKISGVARMIRKNGKWLIDTASYY</sequence>